<feature type="non-terminal residue" evidence="1">
    <location>
        <position position="396"/>
    </location>
</feature>
<protein>
    <submittedName>
        <fullName evidence="1">Uncharacterized protein</fullName>
    </submittedName>
</protein>
<dbReference type="Proteomes" id="UP000308600">
    <property type="component" value="Unassembled WGS sequence"/>
</dbReference>
<keyword evidence="2" id="KW-1185">Reference proteome</keyword>
<gene>
    <name evidence="1" type="ORF">BDN72DRAFT_895521</name>
</gene>
<organism evidence="1 2">
    <name type="scientific">Pluteus cervinus</name>
    <dbReference type="NCBI Taxonomy" id="181527"/>
    <lineage>
        <taxon>Eukaryota</taxon>
        <taxon>Fungi</taxon>
        <taxon>Dikarya</taxon>
        <taxon>Basidiomycota</taxon>
        <taxon>Agaricomycotina</taxon>
        <taxon>Agaricomycetes</taxon>
        <taxon>Agaricomycetidae</taxon>
        <taxon>Agaricales</taxon>
        <taxon>Pluteineae</taxon>
        <taxon>Pluteaceae</taxon>
        <taxon>Pluteus</taxon>
    </lineage>
</organism>
<evidence type="ECO:0000313" key="1">
    <source>
        <dbReference type="EMBL" id="TFK71534.1"/>
    </source>
</evidence>
<accession>A0ACD3B1R5</accession>
<sequence>MMKNISGKPSLPSTKPPGFFSGARGSAKDPPSTPPPAPAGSPAKRNFSSTDLNKSADKGDVTKKNRVSKKPEDTLSKPNAPDVTTQHQDPQALPTKIRSDKQAIEFLVMQGYTPGDTEFDVLNIVDALISITEEIPAEMAQQRIALVAVTHLARSIMAQRIASPIIRTAEKRVDFAIRMAFTKVDDMLAETVEKVDAKVDEMMKKLDENAQELGKKAAQVEKPLYSKVASNVDVVSGLANVIGAKVAICEQLKRKKVLINLGNANLEAVANAELLTRINASVKKVEVAVGIDTFKVLAITRPPYRPGHILLDVDTVEGADQFKNEVVRTAIMAAIGVSENTQIVPKMHKALVRYVPTSYGNTKKDLEGICEVNGLDKNDVVDFTWIKSPERRRKNQ</sequence>
<reference evidence="1 2" key="1">
    <citation type="journal article" date="2019" name="Nat. Ecol. Evol.">
        <title>Megaphylogeny resolves global patterns of mushroom evolution.</title>
        <authorList>
            <person name="Varga T."/>
            <person name="Krizsan K."/>
            <person name="Foldi C."/>
            <person name="Dima B."/>
            <person name="Sanchez-Garcia M."/>
            <person name="Sanchez-Ramirez S."/>
            <person name="Szollosi G.J."/>
            <person name="Szarkandi J.G."/>
            <person name="Papp V."/>
            <person name="Albert L."/>
            <person name="Andreopoulos W."/>
            <person name="Angelini C."/>
            <person name="Antonin V."/>
            <person name="Barry K.W."/>
            <person name="Bougher N.L."/>
            <person name="Buchanan P."/>
            <person name="Buyck B."/>
            <person name="Bense V."/>
            <person name="Catcheside P."/>
            <person name="Chovatia M."/>
            <person name="Cooper J."/>
            <person name="Damon W."/>
            <person name="Desjardin D."/>
            <person name="Finy P."/>
            <person name="Geml J."/>
            <person name="Haridas S."/>
            <person name="Hughes K."/>
            <person name="Justo A."/>
            <person name="Karasinski D."/>
            <person name="Kautmanova I."/>
            <person name="Kiss B."/>
            <person name="Kocsube S."/>
            <person name="Kotiranta H."/>
            <person name="LaButti K.M."/>
            <person name="Lechner B.E."/>
            <person name="Liimatainen K."/>
            <person name="Lipzen A."/>
            <person name="Lukacs Z."/>
            <person name="Mihaltcheva S."/>
            <person name="Morgado L.N."/>
            <person name="Niskanen T."/>
            <person name="Noordeloos M.E."/>
            <person name="Ohm R.A."/>
            <person name="Ortiz-Santana B."/>
            <person name="Ovrebo C."/>
            <person name="Racz N."/>
            <person name="Riley R."/>
            <person name="Savchenko A."/>
            <person name="Shiryaev A."/>
            <person name="Soop K."/>
            <person name="Spirin V."/>
            <person name="Szebenyi C."/>
            <person name="Tomsovsky M."/>
            <person name="Tulloss R.E."/>
            <person name="Uehling J."/>
            <person name="Grigoriev I.V."/>
            <person name="Vagvolgyi C."/>
            <person name="Papp T."/>
            <person name="Martin F.M."/>
            <person name="Miettinen O."/>
            <person name="Hibbett D.S."/>
            <person name="Nagy L.G."/>
        </authorList>
    </citation>
    <scope>NUCLEOTIDE SEQUENCE [LARGE SCALE GENOMIC DNA]</scope>
    <source>
        <strain evidence="1 2">NL-1719</strain>
    </source>
</reference>
<dbReference type="EMBL" id="ML208296">
    <property type="protein sequence ID" value="TFK71534.1"/>
    <property type="molecule type" value="Genomic_DNA"/>
</dbReference>
<name>A0ACD3B1R5_9AGAR</name>
<proteinExistence type="predicted"/>
<evidence type="ECO:0000313" key="2">
    <source>
        <dbReference type="Proteomes" id="UP000308600"/>
    </source>
</evidence>